<organism evidence="2 3">
    <name type="scientific">Sphaerosporella brunnea</name>
    <dbReference type="NCBI Taxonomy" id="1250544"/>
    <lineage>
        <taxon>Eukaryota</taxon>
        <taxon>Fungi</taxon>
        <taxon>Dikarya</taxon>
        <taxon>Ascomycota</taxon>
        <taxon>Pezizomycotina</taxon>
        <taxon>Pezizomycetes</taxon>
        <taxon>Pezizales</taxon>
        <taxon>Pyronemataceae</taxon>
        <taxon>Sphaerosporella</taxon>
    </lineage>
</organism>
<dbReference type="AlphaFoldDB" id="A0A5J5FA63"/>
<feature type="compositionally biased region" description="Basic and acidic residues" evidence="1">
    <location>
        <begin position="393"/>
        <end position="415"/>
    </location>
</feature>
<dbReference type="OrthoDB" id="76567at2759"/>
<accession>A0A5J5FA63</accession>
<name>A0A5J5FA63_9PEZI</name>
<evidence type="ECO:0000313" key="2">
    <source>
        <dbReference type="EMBL" id="KAA8914397.1"/>
    </source>
</evidence>
<comment type="caution">
    <text evidence="2">The sequence shown here is derived from an EMBL/GenBank/DDBJ whole genome shotgun (WGS) entry which is preliminary data.</text>
</comment>
<reference evidence="2 3" key="1">
    <citation type="submission" date="2019-09" db="EMBL/GenBank/DDBJ databases">
        <title>Draft genome of the ectomycorrhizal ascomycete Sphaerosporella brunnea.</title>
        <authorList>
            <consortium name="DOE Joint Genome Institute"/>
            <person name="Benucci G.M."/>
            <person name="Marozzi G."/>
            <person name="Antonielli L."/>
            <person name="Sanchez S."/>
            <person name="Marco P."/>
            <person name="Wang X."/>
            <person name="Falini L.B."/>
            <person name="Barry K."/>
            <person name="Haridas S."/>
            <person name="Lipzen A."/>
            <person name="Labutti K."/>
            <person name="Grigoriev I.V."/>
            <person name="Murat C."/>
            <person name="Martin F."/>
            <person name="Albertini E."/>
            <person name="Donnini D."/>
            <person name="Bonito G."/>
        </authorList>
    </citation>
    <scope>NUCLEOTIDE SEQUENCE [LARGE SCALE GENOMIC DNA]</scope>
    <source>
        <strain evidence="2 3">Sb_GMNB300</strain>
    </source>
</reference>
<evidence type="ECO:0000256" key="1">
    <source>
        <dbReference type="SAM" id="MobiDB-lite"/>
    </source>
</evidence>
<dbReference type="Proteomes" id="UP000326924">
    <property type="component" value="Unassembled WGS sequence"/>
</dbReference>
<feature type="region of interest" description="Disordered" evidence="1">
    <location>
        <begin position="393"/>
        <end position="454"/>
    </location>
</feature>
<feature type="region of interest" description="Disordered" evidence="1">
    <location>
        <begin position="262"/>
        <end position="287"/>
    </location>
</feature>
<feature type="compositionally biased region" description="Basic and acidic residues" evidence="1">
    <location>
        <begin position="264"/>
        <end position="273"/>
    </location>
</feature>
<sequence length="454" mass="52006">MSLTPPDDLSDADATRCLSTSPRTSTTAPRAKPQSYPSPPRVFSRITRFLHSPSVAERDLAVRVSHCQYYSREITRALKLCERQRRRYSYNPATCTLRLYSMVSPVHQSISEFVSEMSGQMVRADWLDRAELMRLNTGQRRSKLLTANYRRLCDTHKPPAWEKDPDACFNYKEKPGFPSRTRVVFELGFSESYVDLVNDAHQWLLKSLHVQLVVLIKFTEDKAACLHQKKAREKEINELVWQFGNEHARQRLEESDPAFAARGVAEKQADEQSLRTGQKRKHRQHDDVSDMSLYEAVESSVTIEDWVGPLDVFMEFWRLHDGEPEVDGSRMQILPAPDADTKPAIRITDLIASPIGPDDREWVFDIAAYRTTLEGSLRELATWRALDYCRPGKDKHEAEDDDLFKTEFSSDREDHETDGEADPCTPLSGNASGDAILEGTRRSKRLKRDVTLDE</sequence>
<protein>
    <submittedName>
        <fullName evidence="2">Uncharacterized protein</fullName>
    </submittedName>
</protein>
<dbReference type="EMBL" id="VXIS01000006">
    <property type="protein sequence ID" value="KAA8914397.1"/>
    <property type="molecule type" value="Genomic_DNA"/>
</dbReference>
<keyword evidence="3" id="KW-1185">Reference proteome</keyword>
<proteinExistence type="predicted"/>
<evidence type="ECO:0000313" key="3">
    <source>
        <dbReference type="Proteomes" id="UP000326924"/>
    </source>
</evidence>
<gene>
    <name evidence="2" type="ORF">FN846DRAFT_902115</name>
</gene>
<dbReference type="InParanoid" id="A0A5J5FA63"/>
<feature type="compositionally biased region" description="Low complexity" evidence="1">
    <location>
        <begin position="19"/>
        <end position="31"/>
    </location>
</feature>
<feature type="region of interest" description="Disordered" evidence="1">
    <location>
        <begin position="1"/>
        <end position="39"/>
    </location>
</feature>